<evidence type="ECO:0000313" key="6">
    <source>
        <dbReference type="Proteomes" id="UP000756132"/>
    </source>
</evidence>
<keyword evidence="6" id="KW-1185">Reference proteome</keyword>
<dbReference type="OrthoDB" id="48317at2759"/>
<name>A0A9Q8P4H9_PASFU</name>
<dbReference type="PANTHER" id="PTHR45348:SF2">
    <property type="entry name" value="ZINC-TYPE ALCOHOL DEHYDROGENASE-LIKE PROTEIN C2E1P3.01"/>
    <property type="match status" value="1"/>
</dbReference>
<dbReference type="SUPFAM" id="SSF51735">
    <property type="entry name" value="NAD(P)-binding Rossmann-fold domains"/>
    <property type="match status" value="1"/>
</dbReference>
<dbReference type="SUPFAM" id="SSF50129">
    <property type="entry name" value="GroES-like"/>
    <property type="match status" value="1"/>
</dbReference>
<gene>
    <name evidence="5" type="ORF">CLAFUR5_02744</name>
</gene>
<dbReference type="InterPro" id="IPR013149">
    <property type="entry name" value="ADH-like_C"/>
</dbReference>
<reference evidence="5" key="2">
    <citation type="journal article" date="2022" name="Microb. Genom.">
        <title>A chromosome-scale genome assembly of the tomato pathogen Cladosporium fulvum reveals a compartmentalized genome architecture and the presence of a dispensable chromosome.</title>
        <authorList>
            <person name="Zaccaron A.Z."/>
            <person name="Chen L.H."/>
            <person name="Samaras A."/>
            <person name="Stergiopoulos I."/>
        </authorList>
    </citation>
    <scope>NUCLEOTIDE SEQUENCE</scope>
    <source>
        <strain evidence="5">Race5_Kim</strain>
    </source>
</reference>
<dbReference type="AlphaFoldDB" id="A0A9Q8P4H9"/>
<accession>A0A9Q8P4H9</accession>
<dbReference type="Pfam" id="PF08240">
    <property type="entry name" value="ADH_N"/>
    <property type="match status" value="1"/>
</dbReference>
<dbReference type="OMA" id="QICADAI"/>
<dbReference type="CDD" id="cd08249">
    <property type="entry name" value="enoyl_reductase_like"/>
    <property type="match status" value="1"/>
</dbReference>
<feature type="domain" description="Enoyl reductase (ER)" evidence="4">
    <location>
        <begin position="10"/>
        <end position="343"/>
    </location>
</feature>
<dbReference type="GeneID" id="71982622"/>
<comment type="subunit">
    <text evidence="2">Monomer.</text>
</comment>
<dbReference type="EMBL" id="CP090164">
    <property type="protein sequence ID" value="UJO13080.1"/>
    <property type="molecule type" value="Genomic_DNA"/>
</dbReference>
<organism evidence="5 6">
    <name type="scientific">Passalora fulva</name>
    <name type="common">Tomato leaf mold</name>
    <name type="synonym">Cladosporium fulvum</name>
    <dbReference type="NCBI Taxonomy" id="5499"/>
    <lineage>
        <taxon>Eukaryota</taxon>
        <taxon>Fungi</taxon>
        <taxon>Dikarya</taxon>
        <taxon>Ascomycota</taxon>
        <taxon>Pezizomycotina</taxon>
        <taxon>Dothideomycetes</taxon>
        <taxon>Dothideomycetidae</taxon>
        <taxon>Mycosphaerellales</taxon>
        <taxon>Mycosphaerellaceae</taxon>
        <taxon>Fulvia</taxon>
    </lineage>
</organism>
<comment type="similarity">
    <text evidence="1">Belongs to the zinc-containing alcohol dehydrogenase family.</text>
</comment>
<dbReference type="Gene3D" id="3.40.50.720">
    <property type="entry name" value="NAD(P)-binding Rossmann-like Domain"/>
    <property type="match status" value="1"/>
</dbReference>
<dbReference type="InterPro" id="IPR011032">
    <property type="entry name" value="GroES-like_sf"/>
</dbReference>
<dbReference type="InterPro" id="IPR047122">
    <property type="entry name" value="Trans-enoyl_RdTase-like"/>
</dbReference>
<dbReference type="InterPro" id="IPR013154">
    <property type="entry name" value="ADH-like_N"/>
</dbReference>
<dbReference type="GO" id="GO:0016651">
    <property type="term" value="F:oxidoreductase activity, acting on NAD(P)H"/>
    <property type="evidence" value="ECO:0007669"/>
    <property type="project" value="InterPro"/>
</dbReference>
<dbReference type="Proteomes" id="UP000756132">
    <property type="component" value="Chromosome 2"/>
</dbReference>
<dbReference type="InterPro" id="IPR020843">
    <property type="entry name" value="ER"/>
</dbReference>
<dbReference type="SMART" id="SM00829">
    <property type="entry name" value="PKS_ER"/>
    <property type="match status" value="1"/>
</dbReference>
<dbReference type="RefSeq" id="XP_047757446.1">
    <property type="nucleotide sequence ID" value="XM_047901892.1"/>
</dbReference>
<keyword evidence="3" id="KW-0560">Oxidoreductase</keyword>
<dbReference type="KEGG" id="ffu:CLAFUR5_02744"/>
<evidence type="ECO:0000256" key="1">
    <source>
        <dbReference type="ARBA" id="ARBA00008072"/>
    </source>
</evidence>
<dbReference type="PANTHER" id="PTHR45348">
    <property type="entry name" value="HYPOTHETICAL OXIDOREDUCTASE (EUROFUNG)"/>
    <property type="match status" value="1"/>
</dbReference>
<evidence type="ECO:0000259" key="4">
    <source>
        <dbReference type="SMART" id="SM00829"/>
    </source>
</evidence>
<dbReference type="Gene3D" id="3.90.180.10">
    <property type="entry name" value="Medium-chain alcohol dehydrogenases, catalytic domain"/>
    <property type="match status" value="1"/>
</dbReference>
<dbReference type="Pfam" id="PF00107">
    <property type="entry name" value="ADH_zinc_N"/>
    <property type="match status" value="1"/>
</dbReference>
<proteinExistence type="inferred from homology"/>
<evidence type="ECO:0000256" key="2">
    <source>
        <dbReference type="ARBA" id="ARBA00011245"/>
    </source>
</evidence>
<evidence type="ECO:0000256" key="3">
    <source>
        <dbReference type="ARBA" id="ARBA00023002"/>
    </source>
</evidence>
<reference evidence="5" key="1">
    <citation type="submission" date="2021-12" db="EMBL/GenBank/DDBJ databases">
        <authorList>
            <person name="Zaccaron A."/>
            <person name="Stergiopoulos I."/>
        </authorList>
    </citation>
    <scope>NUCLEOTIDE SEQUENCE</scope>
    <source>
        <strain evidence="5">Race5_Kim</strain>
    </source>
</reference>
<dbReference type="InterPro" id="IPR036291">
    <property type="entry name" value="NAD(P)-bd_dom_sf"/>
</dbReference>
<protein>
    <submittedName>
        <fullName evidence="5">Trans-enoyl reductase ACTTS2</fullName>
    </submittedName>
</protein>
<evidence type="ECO:0000313" key="5">
    <source>
        <dbReference type="EMBL" id="UJO13080.1"/>
    </source>
</evidence>
<sequence>MKAVIVESKGGPAMIVNDRPEPRLRSRGYLLVRTKAVALNPADVAVLDYAMAPEGCLLGFDYAGIVEKVGPGVIRDFKVGDRVCGPSRAGDPFDKEAGTFAEAICVKADLAIKIPKGMTFEEACTTGVIVVTTGRCLYQKFNLPWPIGDKVKPKPQGKILIYGGSSSMGTVLIQLAKLSGYEVITTCSPADFSLVRSSGADHVFDYNDPACTQEINNITGGNLKLCVDCISTDAAATLCAEALSPGAKCSNILLAKCPRDDVESLTTLDYSSLGEEWEQFGIVNSASKEDFEHSKSFAELAEELLNDAKIRPHPIEKREGGLDAILQGPQDLRAKRVSGKELVFTL</sequence>